<proteinExistence type="predicted"/>
<gene>
    <name evidence="3" type="ordered locus">Ferpe_1864</name>
</gene>
<reference evidence="3" key="1">
    <citation type="submission" date="2012-03" db="EMBL/GenBank/DDBJ databases">
        <title>Complete sequence of Fervidobacterium pennivorans DSM 9078.</title>
        <authorList>
            <consortium name="US DOE Joint Genome Institute"/>
            <person name="Lucas S."/>
            <person name="Han J."/>
            <person name="Lapidus A."/>
            <person name="Cheng J.-F."/>
            <person name="Goodwin L."/>
            <person name="Pitluck S."/>
            <person name="Peters L."/>
            <person name="Ovchinnikova G."/>
            <person name="Lu M."/>
            <person name="Detter J.C."/>
            <person name="Han C."/>
            <person name="Tapia R."/>
            <person name="Land M."/>
            <person name="Hauser L."/>
            <person name="Kyrpides N."/>
            <person name="Ivanova N."/>
            <person name="Pagani I."/>
            <person name="Noll K.M."/>
            <person name="Woyke T."/>
        </authorList>
    </citation>
    <scope>NUCLEOTIDE SEQUENCE</scope>
    <source>
        <strain evidence="3">DSM 9078</strain>
    </source>
</reference>
<evidence type="ECO:0000313" key="4">
    <source>
        <dbReference type="Proteomes" id="UP000007384"/>
    </source>
</evidence>
<evidence type="ECO:0000259" key="2">
    <source>
        <dbReference type="Pfam" id="PF12804"/>
    </source>
</evidence>
<dbReference type="STRING" id="771875.Ferpe_1864"/>
<dbReference type="GO" id="GO:0016779">
    <property type="term" value="F:nucleotidyltransferase activity"/>
    <property type="evidence" value="ECO:0007669"/>
    <property type="project" value="UniProtKB-ARBA"/>
</dbReference>
<feature type="domain" description="MobA-like NTP transferase" evidence="2">
    <location>
        <begin position="8"/>
        <end position="110"/>
    </location>
</feature>
<sequence>MVEYKYIIVQAGGKGSRLGKYTFNKPKALIPVYGTPLILNTMSKFSGSKFIIIGDYKYEVLRDYLRKYAKENYILVKAHGSGTCAGLQEALSYIPQGTPFIITWCDLYFPDDFKLPNDEKPKNYVGLSGTFPCRWSYENGEFREEPSITNGVAGFFVFQDKELIKDVPDNGEFVRYLSTRKDLVFDTIVLRGVKEFGTTEEYEKLLSEAVSRPFNKVTVLDNVVVKEPIDKKGFELAELEIAWYNHVSKYQYEHIPTVLSGKPLKLEKLNAKHPFELQPTHEVLVKILEALSKLHSYQTIPPCKMSYYREYYQKTFERLYEVKNIIPHSEKPELYINGKIVPNPFLLEEEIKKALEKFFNNPFTIIHGDPTFSNTMVTDDGMVYFIDPRGYFGHTKIFGDPDYDFAKVYYSLVGNYDKFNRKRFELKIFHDSVEIAIESNGYENFEHLFFEIVGINKTEKIKLLHAIIWLSLTTYAWDDYDMICGAFYNGALKLAEVL</sequence>
<keyword evidence="4" id="KW-1185">Reference proteome</keyword>
<dbReference type="EMBL" id="CP003260">
    <property type="protein sequence ID" value="AFG35914.1"/>
    <property type="molecule type" value="Genomic_DNA"/>
</dbReference>
<dbReference type="eggNOG" id="COG1208">
    <property type="taxonomic scope" value="Bacteria"/>
</dbReference>
<name>H9UEH1_FERPD</name>
<dbReference type="OrthoDB" id="9814110at2"/>
<dbReference type="Gene3D" id="3.90.550.10">
    <property type="entry name" value="Spore Coat Polysaccharide Biosynthesis Protein SpsA, Chain A"/>
    <property type="match status" value="1"/>
</dbReference>
<dbReference type="PATRIC" id="fig|771875.3.peg.1888"/>
<evidence type="ECO:0000313" key="3">
    <source>
        <dbReference type="EMBL" id="AFG35914.1"/>
    </source>
</evidence>
<dbReference type="Pfam" id="PF01636">
    <property type="entry name" value="APH"/>
    <property type="match status" value="1"/>
</dbReference>
<dbReference type="Proteomes" id="UP000007384">
    <property type="component" value="Chromosome"/>
</dbReference>
<evidence type="ECO:0000259" key="1">
    <source>
        <dbReference type="Pfam" id="PF01636"/>
    </source>
</evidence>
<accession>H9UEH1</accession>
<dbReference type="InterPro" id="IPR011009">
    <property type="entry name" value="Kinase-like_dom_sf"/>
</dbReference>
<protein>
    <submittedName>
        <fullName evidence="3">Nucleoside-diphosphate-sugar pyrophosphorylase family protein</fullName>
    </submittedName>
</protein>
<dbReference type="SUPFAM" id="SSF53448">
    <property type="entry name" value="Nucleotide-diphospho-sugar transferases"/>
    <property type="match status" value="1"/>
</dbReference>
<dbReference type="SUPFAM" id="SSF56112">
    <property type="entry name" value="Protein kinase-like (PK-like)"/>
    <property type="match status" value="1"/>
</dbReference>
<feature type="domain" description="Aminoglycoside phosphotransferase" evidence="1">
    <location>
        <begin position="275"/>
        <end position="413"/>
    </location>
</feature>
<dbReference type="InterPro" id="IPR002575">
    <property type="entry name" value="Aminoglycoside_PTrfase"/>
</dbReference>
<dbReference type="AlphaFoldDB" id="H9UEH1"/>
<dbReference type="Pfam" id="PF12804">
    <property type="entry name" value="NTP_transf_3"/>
    <property type="match status" value="1"/>
</dbReference>
<organism evidence="3 4">
    <name type="scientific">Fervidobacterium pennivorans (strain DSM 9078 / Ven5)</name>
    <dbReference type="NCBI Taxonomy" id="771875"/>
    <lineage>
        <taxon>Bacteria</taxon>
        <taxon>Thermotogati</taxon>
        <taxon>Thermotogota</taxon>
        <taxon>Thermotogae</taxon>
        <taxon>Thermotogales</taxon>
        <taxon>Fervidobacteriaceae</taxon>
        <taxon>Fervidobacterium</taxon>
    </lineage>
</organism>
<dbReference type="InterPro" id="IPR029044">
    <property type="entry name" value="Nucleotide-diphossugar_trans"/>
</dbReference>
<dbReference type="KEGG" id="fpe:Ferpe_1864"/>
<dbReference type="RefSeq" id="WP_014452341.1">
    <property type="nucleotide sequence ID" value="NC_017095.1"/>
</dbReference>
<dbReference type="InterPro" id="IPR025877">
    <property type="entry name" value="MobA-like_NTP_Trfase"/>
</dbReference>
<dbReference type="HOGENOM" id="CLU_028807_0_0_0"/>